<protein>
    <submittedName>
        <fullName evidence="2">Uncharacterized protein</fullName>
    </submittedName>
</protein>
<dbReference type="EMBL" id="JBJQOH010000002">
    <property type="protein sequence ID" value="KAL3695569.1"/>
    <property type="molecule type" value="Genomic_DNA"/>
</dbReference>
<gene>
    <name evidence="2" type="ORF">R1sor_009645</name>
</gene>
<evidence type="ECO:0000256" key="1">
    <source>
        <dbReference type="SAM" id="MobiDB-lite"/>
    </source>
</evidence>
<keyword evidence="3" id="KW-1185">Reference proteome</keyword>
<comment type="caution">
    <text evidence="2">The sequence shown here is derived from an EMBL/GenBank/DDBJ whole genome shotgun (WGS) entry which is preliminary data.</text>
</comment>
<dbReference type="Proteomes" id="UP001633002">
    <property type="component" value="Unassembled WGS sequence"/>
</dbReference>
<accession>A0ABD3I1T5</accession>
<evidence type="ECO:0000313" key="2">
    <source>
        <dbReference type="EMBL" id="KAL3695569.1"/>
    </source>
</evidence>
<sequence>MGRMDNGIPFNLDERFPDPITDLNKLRERRKVSDPNDLPEADLATELEGGTTTKAPKKNKLVEKQSKPSQLGPKIRFKCNKPKALFSAGVPPRTIRMVADLPAPLEHDIKCILDSQYTSLVSQLGSGPED</sequence>
<evidence type="ECO:0000313" key="3">
    <source>
        <dbReference type="Proteomes" id="UP001633002"/>
    </source>
</evidence>
<reference evidence="2 3" key="1">
    <citation type="submission" date="2024-09" db="EMBL/GenBank/DDBJ databases">
        <title>Chromosome-scale assembly of Riccia sorocarpa.</title>
        <authorList>
            <person name="Paukszto L."/>
        </authorList>
    </citation>
    <scope>NUCLEOTIDE SEQUENCE [LARGE SCALE GENOMIC DNA]</scope>
    <source>
        <strain evidence="2">LP-2024</strain>
        <tissue evidence="2">Aerial parts of the thallus</tissue>
    </source>
</reference>
<organism evidence="2 3">
    <name type="scientific">Riccia sorocarpa</name>
    <dbReference type="NCBI Taxonomy" id="122646"/>
    <lineage>
        <taxon>Eukaryota</taxon>
        <taxon>Viridiplantae</taxon>
        <taxon>Streptophyta</taxon>
        <taxon>Embryophyta</taxon>
        <taxon>Marchantiophyta</taxon>
        <taxon>Marchantiopsida</taxon>
        <taxon>Marchantiidae</taxon>
        <taxon>Marchantiales</taxon>
        <taxon>Ricciaceae</taxon>
        <taxon>Riccia</taxon>
    </lineage>
</organism>
<dbReference type="AlphaFoldDB" id="A0ABD3I1T5"/>
<proteinExistence type="predicted"/>
<feature type="region of interest" description="Disordered" evidence="1">
    <location>
        <begin position="26"/>
        <end position="74"/>
    </location>
</feature>
<name>A0ABD3I1T5_9MARC</name>